<dbReference type="Proteomes" id="UP000440732">
    <property type="component" value="Unassembled WGS sequence"/>
</dbReference>
<evidence type="ECO:0000313" key="2">
    <source>
        <dbReference type="EMBL" id="KAE9131688.1"/>
    </source>
</evidence>
<evidence type="ECO:0000313" key="6">
    <source>
        <dbReference type="Proteomes" id="UP000460718"/>
    </source>
</evidence>
<evidence type="ECO:0000313" key="5">
    <source>
        <dbReference type="Proteomes" id="UP000440732"/>
    </source>
</evidence>
<comment type="caution">
    <text evidence="3">The sequence shown here is derived from an EMBL/GenBank/DDBJ whole genome shotgun (WGS) entry which is preliminary data.</text>
</comment>
<dbReference type="Proteomes" id="UP000437068">
    <property type="component" value="Unassembled WGS sequence"/>
</dbReference>
<organism evidence="3 4">
    <name type="scientific">Phytophthora fragariae</name>
    <dbReference type="NCBI Taxonomy" id="53985"/>
    <lineage>
        <taxon>Eukaryota</taxon>
        <taxon>Sar</taxon>
        <taxon>Stramenopiles</taxon>
        <taxon>Oomycota</taxon>
        <taxon>Peronosporomycetes</taxon>
        <taxon>Peronosporales</taxon>
        <taxon>Peronosporaceae</taxon>
        <taxon>Phytophthora</taxon>
    </lineage>
</organism>
<evidence type="ECO:0000313" key="4">
    <source>
        <dbReference type="Proteomes" id="UP000437068"/>
    </source>
</evidence>
<dbReference type="EMBL" id="QXGA01001021">
    <property type="protein sequence ID" value="KAE9131688.1"/>
    <property type="molecule type" value="Genomic_DNA"/>
</dbReference>
<protein>
    <submittedName>
        <fullName evidence="3">Uncharacterized protein</fullName>
    </submittedName>
</protein>
<sequence length="53" mass="5857">MLRFDNARNFDLAANRSDSSSEIPSGSMRPRIAVAGAEIPRRDWQPALTAIAR</sequence>
<dbReference type="Proteomes" id="UP000460718">
    <property type="component" value="Unassembled WGS sequence"/>
</dbReference>
<name>A0A6A4D1R6_9STRA</name>
<evidence type="ECO:0000313" key="3">
    <source>
        <dbReference type="EMBL" id="KAE9300657.1"/>
    </source>
</evidence>
<gene>
    <name evidence="3" type="ORF">PF001_g14827</name>
    <name evidence="2" type="ORF">PF006_g15443</name>
    <name evidence="1" type="ORF">PF011_g1972</name>
</gene>
<dbReference type="AlphaFoldDB" id="A0A6A4D1R6"/>
<accession>A0A6A4D1R6</accession>
<proteinExistence type="predicted"/>
<dbReference type="EMBL" id="QXFW01000058">
    <property type="protein sequence ID" value="KAE9027577.1"/>
    <property type="molecule type" value="Genomic_DNA"/>
</dbReference>
<dbReference type="EMBL" id="QXGE01000938">
    <property type="protein sequence ID" value="KAE9300657.1"/>
    <property type="molecule type" value="Genomic_DNA"/>
</dbReference>
<evidence type="ECO:0000313" key="1">
    <source>
        <dbReference type="EMBL" id="KAE9027577.1"/>
    </source>
</evidence>
<reference evidence="4 5" key="1">
    <citation type="submission" date="2018-08" db="EMBL/GenBank/DDBJ databases">
        <title>Genomic investigation of the strawberry pathogen Phytophthora fragariae indicates pathogenicity is determined by transcriptional variation in three key races.</title>
        <authorList>
            <person name="Adams T.M."/>
            <person name="Armitage A.D."/>
            <person name="Sobczyk M.K."/>
            <person name="Bates H.J."/>
            <person name="Dunwell J.M."/>
            <person name="Nellist C.F."/>
            <person name="Harrison R.J."/>
        </authorList>
    </citation>
    <scope>NUCLEOTIDE SEQUENCE [LARGE SCALE GENOMIC DNA]</scope>
    <source>
        <strain evidence="3 4">A4</strain>
        <strain evidence="2 5">NOV-5</strain>
        <strain evidence="1 6">SCRP245</strain>
    </source>
</reference>